<dbReference type="Proteomes" id="UP000228596">
    <property type="component" value="Unassembled WGS sequence"/>
</dbReference>
<organism evidence="2 3">
    <name type="scientific">Candidatus Berkelbacteria bacterium CG10_big_fil_rev_8_21_14_0_10_41_12</name>
    <dbReference type="NCBI Taxonomy" id="1974513"/>
    <lineage>
        <taxon>Bacteria</taxon>
        <taxon>Candidatus Berkelbacteria</taxon>
    </lineage>
</organism>
<dbReference type="AlphaFoldDB" id="A0A2M6WXH9"/>
<feature type="transmembrane region" description="Helical" evidence="1">
    <location>
        <begin position="216"/>
        <end position="234"/>
    </location>
</feature>
<keyword evidence="1" id="KW-0472">Membrane</keyword>
<reference evidence="3" key="1">
    <citation type="submission" date="2017-09" db="EMBL/GenBank/DDBJ databases">
        <title>Depth-based differentiation of microbial function through sediment-hosted aquifers and enrichment of novel symbionts in the deep terrestrial subsurface.</title>
        <authorList>
            <person name="Probst A.J."/>
            <person name="Ladd B."/>
            <person name="Jarett J.K."/>
            <person name="Geller-Mcgrath D.E."/>
            <person name="Sieber C.M.K."/>
            <person name="Emerson J.B."/>
            <person name="Anantharaman K."/>
            <person name="Thomas B.C."/>
            <person name="Malmstrom R."/>
            <person name="Stieglmeier M."/>
            <person name="Klingl A."/>
            <person name="Woyke T."/>
            <person name="Ryan C.M."/>
            <person name="Banfield J.F."/>
        </authorList>
    </citation>
    <scope>NUCLEOTIDE SEQUENCE [LARGE SCALE GENOMIC DNA]</scope>
</reference>
<gene>
    <name evidence="2" type="ORF">COT77_01155</name>
</gene>
<evidence type="ECO:0000313" key="3">
    <source>
        <dbReference type="Proteomes" id="UP000228596"/>
    </source>
</evidence>
<evidence type="ECO:0000256" key="1">
    <source>
        <dbReference type="SAM" id="Phobius"/>
    </source>
</evidence>
<keyword evidence="1" id="KW-0812">Transmembrane</keyword>
<keyword evidence="1" id="KW-1133">Transmembrane helix</keyword>
<dbReference type="EMBL" id="PEZV01000008">
    <property type="protein sequence ID" value="PIT97479.1"/>
    <property type="molecule type" value="Genomic_DNA"/>
</dbReference>
<comment type="caution">
    <text evidence="2">The sequence shown here is derived from an EMBL/GenBank/DDBJ whole genome shotgun (WGS) entry which is preliminary data.</text>
</comment>
<evidence type="ECO:0008006" key="4">
    <source>
        <dbReference type="Google" id="ProtNLM"/>
    </source>
</evidence>
<sequence length="324" mass="36975">MNQGYIQFTNSLRETFLMLVKDGQVRSPVLEIFAWAVIVIFIIYYFGSTSLYRSLYNFISSAKSPFLSRKSWNRKMPRWGKVHSILAQRPIEGILIKVYSSEGELIATQLSGIGGNFGFDLLPGRYFLEIESRTHGINYLIFGTKKSYRNEIVIKNDSRKFKMDIYLDNLISQGAIDVDNIRNLNNILIAFYFSLELVLVIGTINALFSWLVLHYLPIYIALVFVIFWVVVILYRKNMFLLNILIAVGVKPIEGVAITVRDSSGKILSYLGTDSRGRARQLLPQGKYRLEILNAVNGKIVTGYYPLNKNTDKKRILISLGKTKG</sequence>
<feature type="transmembrane region" description="Helical" evidence="1">
    <location>
        <begin position="189"/>
        <end position="210"/>
    </location>
</feature>
<accession>A0A2M6WXH9</accession>
<evidence type="ECO:0000313" key="2">
    <source>
        <dbReference type="EMBL" id="PIT97479.1"/>
    </source>
</evidence>
<proteinExistence type="predicted"/>
<name>A0A2M6WXH9_9BACT</name>
<protein>
    <recommendedName>
        <fullName evidence="4">Carboxypeptidase regulatory-like domain-containing protein</fullName>
    </recommendedName>
</protein>
<feature type="transmembrane region" description="Helical" evidence="1">
    <location>
        <begin position="32"/>
        <end position="52"/>
    </location>
</feature>